<comment type="cofactor">
    <cofactor evidence="2 7 8">
        <name>Mg(2+)</name>
        <dbReference type="ChEBI" id="CHEBI:18420"/>
    </cofactor>
</comment>
<feature type="binding site" evidence="7">
    <location>
        <position position="112"/>
    </location>
    <ligand>
        <name>Mg(2+)</name>
        <dbReference type="ChEBI" id="CHEBI:18420"/>
        <label>1</label>
        <note>catalytic</note>
    </ligand>
</feature>
<proteinExistence type="inferred from homology"/>
<dbReference type="PROSITE" id="PS00629">
    <property type="entry name" value="IMP_1"/>
    <property type="match status" value="1"/>
</dbReference>
<keyword evidence="4 7" id="KW-0479">Metal-binding</keyword>
<evidence type="ECO:0000256" key="1">
    <source>
        <dbReference type="ARBA" id="ARBA00001033"/>
    </source>
</evidence>
<organism evidence="9 10">
    <name type="scientific">Physocladia obscura</name>
    <dbReference type="NCBI Taxonomy" id="109957"/>
    <lineage>
        <taxon>Eukaryota</taxon>
        <taxon>Fungi</taxon>
        <taxon>Fungi incertae sedis</taxon>
        <taxon>Chytridiomycota</taxon>
        <taxon>Chytridiomycota incertae sedis</taxon>
        <taxon>Chytridiomycetes</taxon>
        <taxon>Chytridiales</taxon>
        <taxon>Chytriomycetaceae</taxon>
        <taxon>Physocladia</taxon>
    </lineage>
</organism>
<protein>
    <recommendedName>
        <fullName evidence="8">Inositol-1-monophosphatase</fullName>
        <ecNumber evidence="8">3.1.3.25</ecNumber>
    </recommendedName>
</protein>
<keyword evidence="10" id="KW-1185">Reference proteome</keyword>
<evidence type="ECO:0000256" key="7">
    <source>
        <dbReference type="PIRSR" id="PIRSR600760-2"/>
    </source>
</evidence>
<feature type="binding site" evidence="7">
    <location>
        <position position="91"/>
    </location>
    <ligand>
        <name>Mg(2+)</name>
        <dbReference type="ChEBI" id="CHEBI:18420"/>
        <label>1</label>
        <note>catalytic</note>
    </ligand>
</feature>
<feature type="binding site" evidence="7">
    <location>
        <position position="249"/>
    </location>
    <ligand>
        <name>Mg(2+)</name>
        <dbReference type="ChEBI" id="CHEBI:18420"/>
        <label>1</label>
        <note>catalytic</note>
    </ligand>
</feature>
<dbReference type="AlphaFoldDB" id="A0AAD5XL86"/>
<dbReference type="InterPro" id="IPR020550">
    <property type="entry name" value="Inositol_monophosphatase_CS"/>
</dbReference>
<name>A0AAD5XL86_9FUNG</name>
<dbReference type="GO" id="GO:0046854">
    <property type="term" value="P:phosphatidylinositol phosphate biosynthetic process"/>
    <property type="evidence" value="ECO:0007669"/>
    <property type="project" value="InterPro"/>
</dbReference>
<dbReference type="Gene3D" id="3.30.540.10">
    <property type="entry name" value="Fructose-1,6-Bisphosphatase, subunit A, domain 1"/>
    <property type="match status" value="1"/>
</dbReference>
<dbReference type="InterPro" id="IPR020583">
    <property type="entry name" value="Inositol_monoP_metal-BS"/>
</dbReference>
<keyword evidence="6 7" id="KW-0460">Magnesium</keyword>
<dbReference type="CDD" id="cd01639">
    <property type="entry name" value="IMPase"/>
    <property type="match status" value="1"/>
</dbReference>
<dbReference type="EMBL" id="JADGJH010000180">
    <property type="protein sequence ID" value="KAJ3134863.1"/>
    <property type="molecule type" value="Genomic_DNA"/>
</dbReference>
<accession>A0AAD5XL86</accession>
<evidence type="ECO:0000256" key="3">
    <source>
        <dbReference type="ARBA" id="ARBA00009759"/>
    </source>
</evidence>
<evidence type="ECO:0000256" key="8">
    <source>
        <dbReference type="RuleBase" id="RU364068"/>
    </source>
</evidence>
<evidence type="ECO:0000313" key="9">
    <source>
        <dbReference type="EMBL" id="KAJ3134863.1"/>
    </source>
</evidence>
<gene>
    <name evidence="9" type="ORF">HK100_003258</name>
</gene>
<comment type="pathway">
    <text evidence="8">Polyol metabolism; myo-inositol biosynthesis; myo-inositol from D-glucose 6-phosphate: step 2/2.</text>
</comment>
<evidence type="ECO:0000256" key="2">
    <source>
        <dbReference type="ARBA" id="ARBA00001946"/>
    </source>
</evidence>
<dbReference type="PANTHER" id="PTHR20854">
    <property type="entry name" value="INOSITOL MONOPHOSPHATASE"/>
    <property type="match status" value="1"/>
</dbReference>
<dbReference type="GO" id="GO:0008934">
    <property type="term" value="F:inositol monophosphate 1-phosphatase activity"/>
    <property type="evidence" value="ECO:0007669"/>
    <property type="project" value="InterPro"/>
</dbReference>
<evidence type="ECO:0000313" key="10">
    <source>
        <dbReference type="Proteomes" id="UP001211907"/>
    </source>
</evidence>
<dbReference type="SUPFAM" id="SSF56655">
    <property type="entry name" value="Carbohydrate phosphatase"/>
    <property type="match status" value="1"/>
</dbReference>
<dbReference type="PROSITE" id="PS00630">
    <property type="entry name" value="IMP_2"/>
    <property type="match status" value="1"/>
</dbReference>
<dbReference type="InterPro" id="IPR000760">
    <property type="entry name" value="Inositol_monophosphatase-like"/>
</dbReference>
<dbReference type="GO" id="GO:0006020">
    <property type="term" value="P:inositol metabolic process"/>
    <property type="evidence" value="ECO:0007669"/>
    <property type="project" value="TreeGrafter"/>
</dbReference>
<dbReference type="Proteomes" id="UP001211907">
    <property type="component" value="Unassembled WGS sequence"/>
</dbReference>
<dbReference type="InterPro" id="IPR033942">
    <property type="entry name" value="IMPase"/>
</dbReference>
<evidence type="ECO:0000256" key="4">
    <source>
        <dbReference type="ARBA" id="ARBA00022723"/>
    </source>
</evidence>
<dbReference type="FunFam" id="3.30.540.10:FF:000004">
    <property type="entry name" value="Inositol-1-monophosphatase"/>
    <property type="match status" value="1"/>
</dbReference>
<dbReference type="Gene3D" id="3.40.190.80">
    <property type="match status" value="1"/>
</dbReference>
<keyword evidence="5 8" id="KW-0378">Hydrolase</keyword>
<comment type="catalytic activity">
    <reaction evidence="1 8">
        <text>a myo-inositol phosphate + H2O = myo-inositol + phosphate</text>
        <dbReference type="Rhea" id="RHEA:24056"/>
        <dbReference type="ChEBI" id="CHEBI:15377"/>
        <dbReference type="ChEBI" id="CHEBI:17268"/>
        <dbReference type="ChEBI" id="CHEBI:43474"/>
        <dbReference type="ChEBI" id="CHEBI:84139"/>
        <dbReference type="EC" id="3.1.3.25"/>
    </reaction>
</comment>
<dbReference type="PANTHER" id="PTHR20854:SF4">
    <property type="entry name" value="INOSITOL-1-MONOPHOSPHATASE-RELATED"/>
    <property type="match status" value="1"/>
</dbReference>
<dbReference type="EC" id="3.1.3.25" evidence="8"/>
<sequence>MSENESLFDVFLATALEAARLAAPIIKAAFTNRTLQGTLELKTNTADIVTQTVAFRSNANKTKQTSQDKAVEALVMAHIRAKHPTHSFIGEETYNSSTSLTNNPTWVIDPVDGTTNFVHGFPFVCISIALVVGKEPVVGVVLNPILEETFYARRGGVGAFLVDSTHATHELPLHKARSKPWPGFERALLATEYGYDRGEQLDSKLSAITRILKSPTRGVRSIGSAALSACYVANGSLDAYWEAGVHMWDVAAATVIVRESGGGVANFVPVFLEDGKETLDLAQRKFIFVRAVEGGEKKVNEILELIRSNLDPVEYQAD</sequence>
<dbReference type="Pfam" id="PF00459">
    <property type="entry name" value="Inositol_P"/>
    <property type="match status" value="1"/>
</dbReference>
<comment type="caution">
    <text evidence="9">The sequence shown here is derived from an EMBL/GenBank/DDBJ whole genome shotgun (WGS) entry which is preliminary data.</text>
</comment>
<comment type="similarity">
    <text evidence="3 8">Belongs to the inositol monophosphatase superfamily.</text>
</comment>
<evidence type="ECO:0000256" key="5">
    <source>
        <dbReference type="ARBA" id="ARBA00022801"/>
    </source>
</evidence>
<dbReference type="PRINTS" id="PR00377">
    <property type="entry name" value="IMPHPHTASES"/>
</dbReference>
<evidence type="ECO:0000256" key="6">
    <source>
        <dbReference type="ARBA" id="ARBA00022842"/>
    </source>
</evidence>
<feature type="binding site" evidence="7">
    <location>
        <position position="109"/>
    </location>
    <ligand>
        <name>Mg(2+)</name>
        <dbReference type="ChEBI" id="CHEBI:18420"/>
        <label>1</label>
        <note>catalytic</note>
    </ligand>
</feature>
<reference evidence="9" key="1">
    <citation type="submission" date="2020-05" db="EMBL/GenBank/DDBJ databases">
        <title>Phylogenomic resolution of chytrid fungi.</title>
        <authorList>
            <person name="Stajich J.E."/>
            <person name="Amses K."/>
            <person name="Simmons R."/>
            <person name="Seto K."/>
            <person name="Myers J."/>
            <person name="Bonds A."/>
            <person name="Quandt C.A."/>
            <person name="Barry K."/>
            <person name="Liu P."/>
            <person name="Grigoriev I."/>
            <person name="Longcore J.E."/>
            <person name="James T.Y."/>
        </authorList>
    </citation>
    <scope>NUCLEOTIDE SEQUENCE</scope>
    <source>
        <strain evidence="9">JEL0513</strain>
    </source>
</reference>
<dbReference type="GO" id="GO:0007165">
    <property type="term" value="P:signal transduction"/>
    <property type="evidence" value="ECO:0007669"/>
    <property type="project" value="TreeGrafter"/>
</dbReference>
<dbReference type="GO" id="GO:0046872">
    <property type="term" value="F:metal ion binding"/>
    <property type="evidence" value="ECO:0007669"/>
    <property type="project" value="UniProtKB-KW"/>
</dbReference>